<evidence type="ECO:0000313" key="3">
    <source>
        <dbReference type="Proteomes" id="UP001418222"/>
    </source>
</evidence>
<comment type="caution">
    <text evidence="2">The sequence shown here is derived from an EMBL/GenBank/DDBJ whole genome shotgun (WGS) entry which is preliminary data.</text>
</comment>
<feature type="region of interest" description="Disordered" evidence="1">
    <location>
        <begin position="113"/>
        <end position="150"/>
    </location>
</feature>
<dbReference type="EMBL" id="JBBWWQ010000020">
    <property type="protein sequence ID" value="KAK8916367.1"/>
    <property type="molecule type" value="Genomic_DNA"/>
</dbReference>
<dbReference type="Proteomes" id="UP001418222">
    <property type="component" value="Unassembled WGS sequence"/>
</dbReference>
<keyword evidence="3" id="KW-1185">Reference proteome</keyword>
<reference evidence="2 3" key="1">
    <citation type="journal article" date="2022" name="Nat. Plants">
        <title>Genomes of leafy and leafless Platanthera orchids illuminate the evolution of mycoheterotrophy.</title>
        <authorList>
            <person name="Li M.H."/>
            <person name="Liu K.W."/>
            <person name="Li Z."/>
            <person name="Lu H.C."/>
            <person name="Ye Q.L."/>
            <person name="Zhang D."/>
            <person name="Wang J.Y."/>
            <person name="Li Y.F."/>
            <person name="Zhong Z.M."/>
            <person name="Liu X."/>
            <person name="Yu X."/>
            <person name="Liu D.K."/>
            <person name="Tu X.D."/>
            <person name="Liu B."/>
            <person name="Hao Y."/>
            <person name="Liao X.Y."/>
            <person name="Jiang Y.T."/>
            <person name="Sun W.H."/>
            <person name="Chen J."/>
            <person name="Chen Y.Q."/>
            <person name="Ai Y."/>
            <person name="Zhai J.W."/>
            <person name="Wu S.S."/>
            <person name="Zhou Z."/>
            <person name="Hsiao Y.Y."/>
            <person name="Wu W.L."/>
            <person name="Chen Y.Y."/>
            <person name="Lin Y.F."/>
            <person name="Hsu J.L."/>
            <person name="Li C.Y."/>
            <person name="Wang Z.W."/>
            <person name="Zhao X."/>
            <person name="Zhong W.Y."/>
            <person name="Ma X.K."/>
            <person name="Ma L."/>
            <person name="Huang J."/>
            <person name="Chen G.Z."/>
            <person name="Huang M.Z."/>
            <person name="Huang L."/>
            <person name="Peng D.H."/>
            <person name="Luo Y.B."/>
            <person name="Zou S.Q."/>
            <person name="Chen S.P."/>
            <person name="Lan S."/>
            <person name="Tsai W.C."/>
            <person name="Van de Peer Y."/>
            <person name="Liu Z.J."/>
        </authorList>
    </citation>
    <scope>NUCLEOTIDE SEQUENCE [LARGE SCALE GENOMIC DNA]</scope>
    <source>
        <strain evidence="2">Lor287</strain>
    </source>
</reference>
<name>A0AAP0FUU1_9ASPA</name>
<sequence length="150" mass="16539">MTKGSMHPVIQPDYEESNDQASNNLPVSPTPLLDEIVITLVSSMEEQMCQMECQAQTLALLRSSETPEPLRAPHMLTNRGSPLSGRHLLGKITRFTCHTQTWGAYIDGGTSPHGALLQPEHNDPKKKKQNLSLATREGGRRLGFPPRTKG</sequence>
<proteinExistence type="predicted"/>
<protein>
    <submittedName>
        <fullName evidence="2">Uncharacterized protein</fullName>
    </submittedName>
</protein>
<accession>A0AAP0FUU1</accession>
<evidence type="ECO:0000256" key="1">
    <source>
        <dbReference type="SAM" id="MobiDB-lite"/>
    </source>
</evidence>
<organism evidence="2 3">
    <name type="scientific">Platanthera zijinensis</name>
    <dbReference type="NCBI Taxonomy" id="2320716"/>
    <lineage>
        <taxon>Eukaryota</taxon>
        <taxon>Viridiplantae</taxon>
        <taxon>Streptophyta</taxon>
        <taxon>Embryophyta</taxon>
        <taxon>Tracheophyta</taxon>
        <taxon>Spermatophyta</taxon>
        <taxon>Magnoliopsida</taxon>
        <taxon>Liliopsida</taxon>
        <taxon>Asparagales</taxon>
        <taxon>Orchidaceae</taxon>
        <taxon>Orchidoideae</taxon>
        <taxon>Orchideae</taxon>
        <taxon>Orchidinae</taxon>
        <taxon>Platanthera</taxon>
    </lineage>
</organism>
<evidence type="ECO:0000313" key="2">
    <source>
        <dbReference type="EMBL" id="KAK8916367.1"/>
    </source>
</evidence>
<feature type="region of interest" description="Disordered" evidence="1">
    <location>
        <begin position="1"/>
        <end position="28"/>
    </location>
</feature>
<gene>
    <name evidence="2" type="ORF">KSP39_PZI023205</name>
</gene>
<dbReference type="AlphaFoldDB" id="A0AAP0FUU1"/>